<dbReference type="Proteomes" id="UP000807785">
    <property type="component" value="Unassembled WGS sequence"/>
</dbReference>
<dbReference type="GO" id="GO:0042834">
    <property type="term" value="F:peptidoglycan binding"/>
    <property type="evidence" value="ECO:0007669"/>
    <property type="project" value="InterPro"/>
</dbReference>
<feature type="transmembrane region" description="Helical" evidence="2">
    <location>
        <begin position="23"/>
        <end position="44"/>
    </location>
</feature>
<dbReference type="Gene3D" id="3.30.70.1070">
    <property type="entry name" value="Sporulation related repeat"/>
    <property type="match status" value="1"/>
</dbReference>
<organism evidence="4 5">
    <name type="scientific">Candidatus Methylophosphatis roskildensis</name>
    <dbReference type="NCBI Taxonomy" id="2899263"/>
    <lineage>
        <taxon>Bacteria</taxon>
        <taxon>Pseudomonadati</taxon>
        <taxon>Pseudomonadota</taxon>
        <taxon>Betaproteobacteria</taxon>
        <taxon>Nitrosomonadales</taxon>
        <taxon>Sterolibacteriaceae</taxon>
        <taxon>Candidatus Methylophosphatis</taxon>
    </lineage>
</organism>
<keyword evidence="2" id="KW-0472">Membrane</keyword>
<gene>
    <name evidence="4" type="ORF">IPH26_13935</name>
</gene>
<evidence type="ECO:0000313" key="4">
    <source>
        <dbReference type="EMBL" id="MBK6973976.1"/>
    </source>
</evidence>
<feature type="compositionally biased region" description="Basic and acidic residues" evidence="1">
    <location>
        <begin position="121"/>
        <end position="133"/>
    </location>
</feature>
<dbReference type="InterPro" id="IPR007730">
    <property type="entry name" value="SPOR-like_dom"/>
</dbReference>
<proteinExistence type="predicted"/>
<dbReference type="PROSITE" id="PS51724">
    <property type="entry name" value="SPOR"/>
    <property type="match status" value="1"/>
</dbReference>
<evidence type="ECO:0000313" key="5">
    <source>
        <dbReference type="Proteomes" id="UP000807785"/>
    </source>
</evidence>
<keyword evidence="2" id="KW-0812">Transmembrane</keyword>
<protein>
    <submittedName>
        <fullName evidence="4">SPOR domain-containing protein</fullName>
    </submittedName>
</protein>
<feature type="region of interest" description="Disordered" evidence="1">
    <location>
        <begin position="47"/>
        <end position="167"/>
    </location>
</feature>
<dbReference type="EMBL" id="JADJEV010000004">
    <property type="protein sequence ID" value="MBK6973976.1"/>
    <property type="molecule type" value="Genomic_DNA"/>
</dbReference>
<dbReference type="InterPro" id="IPR036680">
    <property type="entry name" value="SPOR-like_sf"/>
</dbReference>
<comment type="caution">
    <text evidence="4">The sequence shown here is derived from an EMBL/GenBank/DDBJ whole genome shotgun (WGS) entry which is preliminary data.</text>
</comment>
<evidence type="ECO:0000256" key="1">
    <source>
        <dbReference type="SAM" id="MobiDB-lite"/>
    </source>
</evidence>
<accession>A0A9D7HRX5</accession>
<dbReference type="SUPFAM" id="SSF110997">
    <property type="entry name" value="Sporulation related repeat"/>
    <property type="match status" value="1"/>
</dbReference>
<reference evidence="4" key="1">
    <citation type="submission" date="2020-10" db="EMBL/GenBank/DDBJ databases">
        <title>Connecting structure to function with the recovery of over 1000 high-quality activated sludge metagenome-assembled genomes encoding full-length rRNA genes using long-read sequencing.</title>
        <authorList>
            <person name="Singleton C.M."/>
            <person name="Petriglieri F."/>
            <person name="Kristensen J.M."/>
            <person name="Kirkegaard R.H."/>
            <person name="Michaelsen T.Y."/>
            <person name="Andersen M.H."/>
            <person name="Karst S.M."/>
            <person name="Dueholm M.S."/>
            <person name="Nielsen P.H."/>
            <person name="Albertsen M."/>
        </authorList>
    </citation>
    <scope>NUCLEOTIDE SEQUENCE</scope>
    <source>
        <strain evidence="4">Bjer_18-Q3-R1-45_BAT3C.347</strain>
    </source>
</reference>
<dbReference type="Pfam" id="PF05036">
    <property type="entry name" value="SPOR"/>
    <property type="match status" value="1"/>
</dbReference>
<name>A0A9D7HRX5_9PROT</name>
<keyword evidence="2" id="KW-1133">Transmembrane helix</keyword>
<dbReference type="AlphaFoldDB" id="A0A9D7HRX5"/>
<evidence type="ECO:0000259" key="3">
    <source>
        <dbReference type="PROSITE" id="PS51724"/>
    </source>
</evidence>
<feature type="domain" description="SPOR" evidence="3">
    <location>
        <begin position="171"/>
        <end position="241"/>
    </location>
</feature>
<sequence>MTNQSRPGSKATETIDRAEKKTLLARIGIAGVLIVALIGALALFEQQQSKPEPAAPPSMKAPDAPQSMPAPALQNQASGAIAPPPAEPLVRSESPAEPERTSAPQIAEPATPDRLAGGKPVIEKATPHEDTHPRLVIGKGGEHPAAARAAPPGPTAPSKPATRESPAAARLTAGGGFLVQVGVFSNLDNAEDLRKKLADAGIPAQIEARVQVGPFATQAEAAAAQKKLKSLGIDSGMLLPARR</sequence>
<evidence type="ECO:0000256" key="2">
    <source>
        <dbReference type="SAM" id="Phobius"/>
    </source>
</evidence>